<name>A0ABQ3YRY9_9ACTN</name>
<organism evidence="1 2">
    <name type="scientific">Paractinoplanes durhamensis</name>
    <dbReference type="NCBI Taxonomy" id="113563"/>
    <lineage>
        <taxon>Bacteria</taxon>
        <taxon>Bacillati</taxon>
        <taxon>Actinomycetota</taxon>
        <taxon>Actinomycetes</taxon>
        <taxon>Micromonosporales</taxon>
        <taxon>Micromonosporaceae</taxon>
        <taxon>Paractinoplanes</taxon>
    </lineage>
</organism>
<keyword evidence="2" id="KW-1185">Reference proteome</keyword>
<sequence>MTGNPLVAGPVEQPKSAWAGVWIAEDIELIAQGVQNRSWVDGTLGAVGVGLDGLALVTTRSALSCSTASRG</sequence>
<comment type="caution">
    <text evidence="1">The sequence shown here is derived from an EMBL/GenBank/DDBJ whole genome shotgun (WGS) entry which is preliminary data.</text>
</comment>
<dbReference type="RefSeq" id="WP_203725963.1">
    <property type="nucleotide sequence ID" value="NZ_BAAATX010000002.1"/>
</dbReference>
<evidence type="ECO:0000313" key="2">
    <source>
        <dbReference type="Proteomes" id="UP000637628"/>
    </source>
</evidence>
<dbReference type="Proteomes" id="UP000637628">
    <property type="component" value="Unassembled WGS sequence"/>
</dbReference>
<gene>
    <name evidence="1" type="ORF">Adu01nite_16950</name>
</gene>
<evidence type="ECO:0000313" key="1">
    <source>
        <dbReference type="EMBL" id="GIE00345.1"/>
    </source>
</evidence>
<proteinExistence type="predicted"/>
<protein>
    <submittedName>
        <fullName evidence="1">Uncharacterized protein</fullName>
    </submittedName>
</protein>
<accession>A0ABQ3YRY9</accession>
<reference evidence="1 2" key="1">
    <citation type="submission" date="2021-01" db="EMBL/GenBank/DDBJ databases">
        <title>Whole genome shotgun sequence of Actinoplanes durhamensis NBRC 14914.</title>
        <authorList>
            <person name="Komaki H."/>
            <person name="Tamura T."/>
        </authorList>
    </citation>
    <scope>NUCLEOTIDE SEQUENCE [LARGE SCALE GENOMIC DNA]</scope>
    <source>
        <strain evidence="1 2">NBRC 14914</strain>
    </source>
</reference>
<dbReference type="EMBL" id="BOML01000013">
    <property type="protein sequence ID" value="GIE00345.1"/>
    <property type="molecule type" value="Genomic_DNA"/>
</dbReference>